<dbReference type="PANTHER" id="PTHR32011:SF2">
    <property type="entry name" value="OS08G0472400 PROTEIN"/>
    <property type="match status" value="1"/>
</dbReference>
<reference evidence="1 2" key="1">
    <citation type="submission" date="2021-01" db="EMBL/GenBank/DDBJ databases">
        <title>Whole genome shotgun sequence of Actinoplanes palleronii NBRC 14916.</title>
        <authorList>
            <person name="Komaki H."/>
            <person name="Tamura T."/>
        </authorList>
    </citation>
    <scope>NUCLEOTIDE SEQUENCE [LARGE SCALE GENOMIC DNA]</scope>
    <source>
        <strain evidence="1 2">NBRC 14916</strain>
    </source>
</reference>
<proteinExistence type="predicted"/>
<sequence>MDGPSRSGEPGLSETELLRAEQTFGLTFPPLLREVLGRVHPVRRYVSPQPWHPPSSPSYPDWRLRDVAGTRSLIAIPADGVVFDVEENDFWWHAWGPRPEGVPERLTVARREVALVPELIPLFGHLYVAASDDSPVFRIIQTDVRLFALALAGLADVTDEGPAPALAEWPVGVVPFWSDLHAYAAHRDTESPFAHLATGGF</sequence>
<name>A0ABQ4BI94_9ACTN</name>
<comment type="caution">
    <text evidence="1">The sequence shown here is derived from an EMBL/GenBank/DDBJ whole genome shotgun (WGS) entry which is preliminary data.</text>
</comment>
<evidence type="ECO:0000313" key="2">
    <source>
        <dbReference type="Proteomes" id="UP000624709"/>
    </source>
</evidence>
<gene>
    <name evidence="1" type="ORF">Apa02nite_065220</name>
</gene>
<dbReference type="Proteomes" id="UP000624709">
    <property type="component" value="Unassembled WGS sequence"/>
</dbReference>
<accession>A0ABQ4BI94</accession>
<evidence type="ECO:0008006" key="3">
    <source>
        <dbReference type="Google" id="ProtNLM"/>
    </source>
</evidence>
<evidence type="ECO:0000313" key="1">
    <source>
        <dbReference type="EMBL" id="GIE70414.1"/>
    </source>
</evidence>
<dbReference type="PANTHER" id="PTHR32011">
    <property type="entry name" value="OS08G0472400 PROTEIN"/>
    <property type="match status" value="1"/>
</dbReference>
<dbReference type="EMBL" id="BOMS01000104">
    <property type="protein sequence ID" value="GIE70414.1"/>
    <property type="molecule type" value="Genomic_DNA"/>
</dbReference>
<organism evidence="1 2">
    <name type="scientific">Actinoplanes palleronii</name>
    <dbReference type="NCBI Taxonomy" id="113570"/>
    <lineage>
        <taxon>Bacteria</taxon>
        <taxon>Bacillati</taxon>
        <taxon>Actinomycetota</taxon>
        <taxon>Actinomycetes</taxon>
        <taxon>Micromonosporales</taxon>
        <taxon>Micromonosporaceae</taxon>
        <taxon>Actinoplanes</taxon>
    </lineage>
</organism>
<keyword evidence="2" id="KW-1185">Reference proteome</keyword>
<protein>
    <recommendedName>
        <fullName evidence="3">SUKH-4 immunity protein of toxin-antitoxin system</fullName>
    </recommendedName>
</protein>